<gene>
    <name evidence="3" type="ORF">V6N12_045115</name>
</gene>
<proteinExistence type="predicted"/>
<dbReference type="PANTHER" id="PTHR12277:SF81">
    <property type="entry name" value="PROTEIN ABHD13"/>
    <property type="match status" value="1"/>
</dbReference>
<organism evidence="3 4">
    <name type="scientific">Hibiscus sabdariffa</name>
    <name type="common">roselle</name>
    <dbReference type="NCBI Taxonomy" id="183260"/>
    <lineage>
        <taxon>Eukaryota</taxon>
        <taxon>Viridiplantae</taxon>
        <taxon>Streptophyta</taxon>
        <taxon>Embryophyta</taxon>
        <taxon>Tracheophyta</taxon>
        <taxon>Spermatophyta</taxon>
        <taxon>Magnoliopsida</taxon>
        <taxon>eudicotyledons</taxon>
        <taxon>Gunneridae</taxon>
        <taxon>Pentapetalae</taxon>
        <taxon>rosids</taxon>
        <taxon>malvids</taxon>
        <taxon>Malvales</taxon>
        <taxon>Malvaceae</taxon>
        <taxon>Malvoideae</taxon>
        <taxon>Hibiscus</taxon>
    </lineage>
</organism>
<feature type="domain" description="Serine aminopeptidase S33" evidence="2">
    <location>
        <begin position="70"/>
        <end position="175"/>
    </location>
</feature>
<sequence>MGGVTSSMAAKFAFFPPNPPSYKVVTDELTALLLLTPFPHRENVEILKLPTRRGTEIVALYIRHPMATSTLLYSHGNAADLGQMYELFIELSIHLRVNLMGYDYSGYGQSSGKPSEQNTYADIEAAYKCLEESYGAKQEDIILYGQSVGSGPTLDLAARLPRLRAVVLHSPILSGLRVMYPVKRTYWFDIYKNIDKIPLVNCPVLIIHGTSDDVVDCSHGKQLWELCKEKYEPLWIKGGNHCDLEQYPEYIRHLKKFISTVEKSPSQRYSSRRSTDQFEQSRRSTDAFEVSRKSTDRREKPRKSTDRPEKLKNQSNNLDKLEKLRISFDQLERSRRSVDCHEKSRKSIDHQLERARKSVDLLDRIRTGCSDFGGMAAWANQSASAPKGSSRSESPAKAPSDGLSEGPAPGHIL</sequence>
<feature type="region of interest" description="Disordered" evidence="1">
    <location>
        <begin position="265"/>
        <end position="318"/>
    </location>
</feature>
<reference evidence="3 4" key="1">
    <citation type="journal article" date="2024" name="G3 (Bethesda)">
        <title>Genome assembly of Hibiscus sabdariffa L. provides insights into metabolisms of medicinal natural products.</title>
        <authorList>
            <person name="Kim T."/>
        </authorList>
    </citation>
    <scope>NUCLEOTIDE SEQUENCE [LARGE SCALE GENOMIC DNA]</scope>
    <source>
        <strain evidence="3">TK-2024</strain>
        <tissue evidence="3">Old leaves</tissue>
    </source>
</reference>
<evidence type="ECO:0000259" key="2">
    <source>
        <dbReference type="Pfam" id="PF12146"/>
    </source>
</evidence>
<evidence type="ECO:0000313" key="3">
    <source>
        <dbReference type="EMBL" id="KAK8593026.1"/>
    </source>
</evidence>
<feature type="compositionally biased region" description="Polar residues" evidence="1">
    <location>
        <begin position="380"/>
        <end position="393"/>
    </location>
</feature>
<dbReference type="Pfam" id="PF12146">
    <property type="entry name" value="Hydrolase_4"/>
    <property type="match status" value="1"/>
</dbReference>
<comment type="caution">
    <text evidence="3">The sequence shown here is derived from an EMBL/GenBank/DDBJ whole genome shotgun (WGS) entry which is preliminary data.</text>
</comment>
<dbReference type="Gene3D" id="3.40.50.1820">
    <property type="entry name" value="alpha/beta hydrolase"/>
    <property type="match status" value="1"/>
</dbReference>
<feature type="compositionally biased region" description="Basic and acidic residues" evidence="1">
    <location>
        <begin position="273"/>
        <end position="312"/>
    </location>
</feature>
<dbReference type="EMBL" id="JBBPBM010000003">
    <property type="protein sequence ID" value="KAK8593026.1"/>
    <property type="molecule type" value="Genomic_DNA"/>
</dbReference>
<evidence type="ECO:0000313" key="4">
    <source>
        <dbReference type="Proteomes" id="UP001472677"/>
    </source>
</evidence>
<dbReference type="PANTHER" id="PTHR12277">
    <property type="entry name" value="ALPHA/BETA HYDROLASE DOMAIN-CONTAINING PROTEIN"/>
    <property type="match status" value="1"/>
</dbReference>
<dbReference type="InterPro" id="IPR029058">
    <property type="entry name" value="AB_hydrolase_fold"/>
</dbReference>
<name>A0ABR2G1V1_9ROSI</name>
<feature type="region of interest" description="Disordered" evidence="1">
    <location>
        <begin position="380"/>
        <end position="413"/>
    </location>
</feature>
<evidence type="ECO:0000256" key="1">
    <source>
        <dbReference type="SAM" id="MobiDB-lite"/>
    </source>
</evidence>
<dbReference type="SUPFAM" id="SSF53474">
    <property type="entry name" value="alpha/beta-Hydrolases"/>
    <property type="match status" value="1"/>
</dbReference>
<dbReference type="InterPro" id="IPR022742">
    <property type="entry name" value="Hydrolase_4"/>
</dbReference>
<accession>A0ABR2G1V1</accession>
<dbReference type="Proteomes" id="UP001472677">
    <property type="component" value="Unassembled WGS sequence"/>
</dbReference>
<protein>
    <recommendedName>
        <fullName evidence="2">Serine aminopeptidase S33 domain-containing protein</fullName>
    </recommendedName>
</protein>
<keyword evidence="4" id="KW-1185">Reference proteome</keyword>